<organism evidence="7 9">
    <name type="scientific">Medicago truncatula</name>
    <name type="common">Barrel medic</name>
    <name type="synonym">Medicago tribuloides</name>
    <dbReference type="NCBI Taxonomy" id="3880"/>
    <lineage>
        <taxon>Eukaryota</taxon>
        <taxon>Viridiplantae</taxon>
        <taxon>Streptophyta</taxon>
        <taxon>Embryophyta</taxon>
        <taxon>Tracheophyta</taxon>
        <taxon>Spermatophyta</taxon>
        <taxon>Magnoliopsida</taxon>
        <taxon>eudicotyledons</taxon>
        <taxon>Gunneridae</taxon>
        <taxon>Pentapetalae</taxon>
        <taxon>rosids</taxon>
        <taxon>fabids</taxon>
        <taxon>Fabales</taxon>
        <taxon>Fabaceae</taxon>
        <taxon>Papilionoideae</taxon>
        <taxon>50 kb inversion clade</taxon>
        <taxon>NPAAA clade</taxon>
        <taxon>Hologalegina</taxon>
        <taxon>IRL clade</taxon>
        <taxon>Trifolieae</taxon>
        <taxon>Medicago</taxon>
    </lineage>
</organism>
<evidence type="ECO:0000256" key="1">
    <source>
        <dbReference type="ARBA" id="ARBA00004613"/>
    </source>
</evidence>
<dbReference type="EMBL" id="CM001217">
    <property type="protein sequence ID" value="KEH41902.1"/>
    <property type="molecule type" value="Genomic_DNA"/>
</dbReference>
<keyword evidence="5 6" id="KW-0732">Signal</keyword>
<evidence type="ECO:0000313" key="7">
    <source>
        <dbReference type="EMBL" id="KEH41902.1"/>
    </source>
</evidence>
<reference evidence="7 9" key="1">
    <citation type="journal article" date="2011" name="Nature">
        <title>The Medicago genome provides insight into the evolution of rhizobial symbioses.</title>
        <authorList>
            <person name="Young N.D."/>
            <person name="Debelle F."/>
            <person name="Oldroyd G.E."/>
            <person name="Geurts R."/>
            <person name="Cannon S.B."/>
            <person name="Udvardi M.K."/>
            <person name="Benedito V.A."/>
            <person name="Mayer K.F."/>
            <person name="Gouzy J."/>
            <person name="Schoof H."/>
            <person name="Van de Peer Y."/>
            <person name="Proost S."/>
            <person name="Cook D.R."/>
            <person name="Meyers B.C."/>
            <person name="Spannagl M."/>
            <person name="Cheung F."/>
            <person name="De Mita S."/>
            <person name="Krishnakumar V."/>
            <person name="Gundlach H."/>
            <person name="Zhou S."/>
            <person name="Mudge J."/>
            <person name="Bharti A.K."/>
            <person name="Murray J.D."/>
            <person name="Naoumkina M.A."/>
            <person name="Rosen B."/>
            <person name="Silverstein K.A."/>
            <person name="Tang H."/>
            <person name="Rombauts S."/>
            <person name="Zhao P.X."/>
            <person name="Zhou P."/>
            <person name="Barbe V."/>
            <person name="Bardou P."/>
            <person name="Bechner M."/>
            <person name="Bellec A."/>
            <person name="Berger A."/>
            <person name="Berges H."/>
            <person name="Bidwell S."/>
            <person name="Bisseling T."/>
            <person name="Choisne N."/>
            <person name="Couloux A."/>
            <person name="Denny R."/>
            <person name="Deshpande S."/>
            <person name="Dai X."/>
            <person name="Doyle J.J."/>
            <person name="Dudez A.M."/>
            <person name="Farmer A.D."/>
            <person name="Fouteau S."/>
            <person name="Franken C."/>
            <person name="Gibelin C."/>
            <person name="Gish J."/>
            <person name="Goldstein S."/>
            <person name="Gonzalez A.J."/>
            <person name="Green P.J."/>
            <person name="Hallab A."/>
            <person name="Hartog M."/>
            <person name="Hua A."/>
            <person name="Humphray S.J."/>
            <person name="Jeong D.H."/>
            <person name="Jing Y."/>
            <person name="Jocker A."/>
            <person name="Kenton S.M."/>
            <person name="Kim D.J."/>
            <person name="Klee K."/>
            <person name="Lai H."/>
            <person name="Lang C."/>
            <person name="Lin S."/>
            <person name="Macmil S.L."/>
            <person name="Magdelenat G."/>
            <person name="Matthews L."/>
            <person name="McCorrison J."/>
            <person name="Monaghan E.L."/>
            <person name="Mun J.H."/>
            <person name="Najar F.Z."/>
            <person name="Nicholson C."/>
            <person name="Noirot C."/>
            <person name="O'Bleness M."/>
            <person name="Paule C.R."/>
            <person name="Poulain J."/>
            <person name="Prion F."/>
            <person name="Qin B."/>
            <person name="Qu C."/>
            <person name="Retzel E.F."/>
            <person name="Riddle C."/>
            <person name="Sallet E."/>
            <person name="Samain S."/>
            <person name="Samson N."/>
            <person name="Sanders I."/>
            <person name="Saurat O."/>
            <person name="Scarpelli C."/>
            <person name="Schiex T."/>
            <person name="Segurens B."/>
            <person name="Severin A.J."/>
            <person name="Sherrier D.J."/>
            <person name="Shi R."/>
            <person name="Sims S."/>
            <person name="Singer S.R."/>
            <person name="Sinharoy S."/>
            <person name="Sterck L."/>
            <person name="Viollet A."/>
            <person name="Wang B.B."/>
            <person name="Wang K."/>
            <person name="Wang M."/>
            <person name="Wang X."/>
            <person name="Warfsmann J."/>
            <person name="Weissenbach J."/>
            <person name="White D.D."/>
            <person name="White J.D."/>
            <person name="Wiley G.B."/>
            <person name="Wincker P."/>
            <person name="Xing Y."/>
            <person name="Yang L."/>
            <person name="Yao Z."/>
            <person name="Ying F."/>
            <person name="Zhai J."/>
            <person name="Zhou L."/>
            <person name="Zuber A."/>
            <person name="Denarie J."/>
            <person name="Dixon R.A."/>
            <person name="May G.D."/>
            <person name="Schwartz D.C."/>
            <person name="Rogers J."/>
            <person name="Quetier F."/>
            <person name="Town C.D."/>
            <person name="Roe B.A."/>
        </authorList>
    </citation>
    <scope>NUCLEOTIDE SEQUENCE [LARGE SCALE GENOMIC DNA]</scope>
    <source>
        <strain evidence="7">A17</strain>
        <strain evidence="8 9">cv. Jemalong A17</strain>
    </source>
</reference>
<evidence type="ECO:0000256" key="3">
    <source>
        <dbReference type="ARBA" id="ARBA00022471"/>
    </source>
</evidence>
<dbReference type="PANTHER" id="PTHR31232:SF43">
    <property type="entry name" value="S-PROTEIN HOMOLOG 29-RELATED"/>
    <property type="match status" value="1"/>
</dbReference>
<comment type="similarity">
    <text evidence="2 6">Belongs to the plant self-incompatibility (S1) protein family.</text>
</comment>
<dbReference type="InterPro" id="IPR010264">
    <property type="entry name" value="Self-incomp_S1"/>
</dbReference>
<feature type="chain" id="PRO_5014500675" description="S-protein homolog" evidence="6">
    <location>
        <begin position="25"/>
        <end position="134"/>
    </location>
</feature>
<evidence type="ECO:0000256" key="5">
    <source>
        <dbReference type="ARBA" id="ARBA00022729"/>
    </source>
</evidence>
<evidence type="ECO:0000256" key="4">
    <source>
        <dbReference type="ARBA" id="ARBA00022525"/>
    </source>
</evidence>
<dbReference type="PANTHER" id="PTHR31232">
    <property type="match status" value="1"/>
</dbReference>
<sequence>MTMFTQKILMLCVLSLLSLQNVLGVHVTIGNNLAKNLDLTVHCKSADDDIGIHLLHHRDIFGWHFGSSWIGQTRFYCSFKWNNELKWFDIYVQSRDLHVCDSHCNWYIIQSGPCRMVDAIEKNAQCFPWNSWNK</sequence>
<comment type="subcellular location">
    <subcellularLocation>
        <location evidence="1 6">Secreted</location>
    </subcellularLocation>
</comment>
<reference evidence="8" key="3">
    <citation type="submission" date="2015-04" db="UniProtKB">
        <authorList>
            <consortium name="EnsemblPlants"/>
        </authorList>
    </citation>
    <scope>IDENTIFICATION</scope>
    <source>
        <strain evidence="8">cv. Jemalong A17</strain>
    </source>
</reference>
<gene>
    <name evidence="7" type="ordered locus">MTR_1g057240</name>
</gene>
<reference evidence="7 9" key="2">
    <citation type="journal article" date="2014" name="BMC Genomics">
        <title>An improved genome release (version Mt4.0) for the model legume Medicago truncatula.</title>
        <authorList>
            <person name="Tang H."/>
            <person name="Krishnakumar V."/>
            <person name="Bidwell S."/>
            <person name="Rosen B."/>
            <person name="Chan A."/>
            <person name="Zhou S."/>
            <person name="Gentzbittel L."/>
            <person name="Childs K.L."/>
            <person name="Yandell M."/>
            <person name="Gundlach H."/>
            <person name="Mayer K.F."/>
            <person name="Schwartz D.C."/>
            <person name="Town C.D."/>
        </authorList>
    </citation>
    <scope>GENOME REANNOTATION</scope>
    <source>
        <strain evidence="7">A17</strain>
        <strain evidence="8 9">cv. Jemalong A17</strain>
    </source>
</reference>
<evidence type="ECO:0000313" key="8">
    <source>
        <dbReference type="EnsemblPlants" id="KEH41902"/>
    </source>
</evidence>
<dbReference type="GO" id="GO:0005576">
    <property type="term" value="C:extracellular region"/>
    <property type="evidence" value="ECO:0007669"/>
    <property type="project" value="UniProtKB-SubCell"/>
</dbReference>
<evidence type="ECO:0000256" key="2">
    <source>
        <dbReference type="ARBA" id="ARBA00005581"/>
    </source>
</evidence>
<protein>
    <recommendedName>
        <fullName evidence="6">S-protein homolog</fullName>
    </recommendedName>
</protein>
<proteinExistence type="inferred from homology"/>
<name>A0A072VJF5_MEDTR</name>
<dbReference type="EnsemblPlants" id="KEH41902">
    <property type="protein sequence ID" value="KEH41902"/>
    <property type="gene ID" value="MTR_1g057240"/>
</dbReference>
<dbReference type="Proteomes" id="UP000002051">
    <property type="component" value="Unassembled WGS sequence"/>
</dbReference>
<dbReference type="Pfam" id="PF05938">
    <property type="entry name" value="Self-incomp_S1"/>
    <property type="match status" value="1"/>
</dbReference>
<evidence type="ECO:0000256" key="6">
    <source>
        <dbReference type="RuleBase" id="RU367044"/>
    </source>
</evidence>
<keyword evidence="9" id="KW-1185">Reference proteome</keyword>
<dbReference type="HOGENOM" id="CLU_125658_0_2_1"/>
<dbReference type="AlphaFoldDB" id="A0A072VJF5"/>
<dbReference type="GO" id="GO:0060320">
    <property type="term" value="P:rejection of self pollen"/>
    <property type="evidence" value="ECO:0007669"/>
    <property type="project" value="UniProtKB-KW"/>
</dbReference>
<keyword evidence="3 6" id="KW-0713">Self-incompatibility</keyword>
<evidence type="ECO:0000313" key="9">
    <source>
        <dbReference type="Proteomes" id="UP000002051"/>
    </source>
</evidence>
<feature type="signal peptide" evidence="6">
    <location>
        <begin position="1"/>
        <end position="24"/>
    </location>
</feature>
<keyword evidence="4 6" id="KW-0964">Secreted</keyword>
<accession>A0A072VJF5</accession>